<evidence type="ECO:0000313" key="1">
    <source>
        <dbReference type="EMBL" id="KGO60532.1"/>
    </source>
</evidence>
<accession>A0A0A2I086</accession>
<dbReference type="Proteomes" id="UP000030143">
    <property type="component" value="Unassembled WGS sequence"/>
</dbReference>
<dbReference type="HOGENOM" id="CLU_1496723_0_0_1"/>
<comment type="caution">
    <text evidence="1">The sequence shown here is derived from an EMBL/GenBank/DDBJ whole genome shotgun (WGS) entry which is preliminary data.</text>
</comment>
<sequence length="180" mass="20315">MTMPRGPNSTNGRVSKTCVLLRSLNGANIAALEREIATPDDQVQHQLNSPPTRPARVAPNTLDDVQVNILVEWIRQEKELFCLPMGPLITTTADGWAADPFILIQGDHYFDEWLTYERTPDGTGFMLNPGGRVSEKAACEWIGSFHRQTKDRTADGHPRQVNRFKSTRPPWRQMLNMMDG</sequence>
<gene>
    <name evidence="1" type="ORF">PEX2_087140</name>
</gene>
<proteinExistence type="predicted"/>
<keyword evidence="2" id="KW-1185">Reference proteome</keyword>
<dbReference type="RefSeq" id="XP_016601589.1">
    <property type="nucleotide sequence ID" value="XM_016745984.1"/>
</dbReference>
<reference evidence="1 2" key="1">
    <citation type="journal article" date="2015" name="Mol. Plant Microbe Interact.">
        <title>Genome, transcriptome, and functional analyses of Penicillium expansum provide new insights into secondary metabolism and pathogenicity.</title>
        <authorList>
            <person name="Ballester A.R."/>
            <person name="Marcet-Houben M."/>
            <person name="Levin E."/>
            <person name="Sela N."/>
            <person name="Selma-Lazaro C."/>
            <person name="Carmona L."/>
            <person name="Wisniewski M."/>
            <person name="Droby S."/>
            <person name="Gonzalez-Candelas L."/>
            <person name="Gabaldon T."/>
        </authorList>
    </citation>
    <scope>NUCLEOTIDE SEQUENCE [LARGE SCALE GENOMIC DNA]</scope>
    <source>
        <strain evidence="1 2">MD-8</strain>
    </source>
</reference>
<dbReference type="VEuPathDB" id="FungiDB:PEXP_036440"/>
<evidence type="ECO:0000313" key="2">
    <source>
        <dbReference type="Proteomes" id="UP000030143"/>
    </source>
</evidence>
<dbReference type="OrthoDB" id="4324149at2759"/>
<dbReference type="GeneID" id="27681404"/>
<organism evidence="1 2">
    <name type="scientific">Penicillium expansum</name>
    <name type="common">Blue mold rot fungus</name>
    <dbReference type="NCBI Taxonomy" id="27334"/>
    <lineage>
        <taxon>Eukaryota</taxon>
        <taxon>Fungi</taxon>
        <taxon>Dikarya</taxon>
        <taxon>Ascomycota</taxon>
        <taxon>Pezizomycotina</taxon>
        <taxon>Eurotiomycetes</taxon>
        <taxon>Eurotiomycetidae</taxon>
        <taxon>Eurotiales</taxon>
        <taxon>Aspergillaceae</taxon>
        <taxon>Penicillium</taxon>
    </lineage>
</organism>
<dbReference type="AlphaFoldDB" id="A0A0A2I086"/>
<protein>
    <submittedName>
        <fullName evidence="1">Uncharacterized protein</fullName>
    </submittedName>
</protein>
<dbReference type="PhylomeDB" id="A0A0A2I086"/>
<name>A0A0A2I086_PENEN</name>
<dbReference type="EMBL" id="JQFZ01000070">
    <property type="protein sequence ID" value="KGO60532.1"/>
    <property type="molecule type" value="Genomic_DNA"/>
</dbReference>
<dbReference type="STRING" id="27334.A0A0A2I086"/>